<keyword evidence="3" id="KW-1185">Reference proteome</keyword>
<keyword evidence="1" id="KW-0732">Signal</keyword>
<proteinExistence type="predicted"/>
<gene>
    <name evidence="2" type="ORF">CH341_27545</name>
</gene>
<evidence type="ECO:0000313" key="3">
    <source>
        <dbReference type="Proteomes" id="UP000249130"/>
    </source>
</evidence>
<sequence length="174" mass="17993">MVGGAAVAILLLIGAAGPAAAQQGCCVGGPVVVYGASPVPPAVPPTGYLLDPSDARPPIYVVNQGPLYRGAGIYAVPTFSEGGYAYSIRYPYTYGPAYGRSHYVPYKRPHAYPPRRYGYIGPTERVAGAPPYGAYEVRPAPGAKIVHVQQVARTEAPAAADVTGSVPAKPAAPR</sequence>
<accession>A0A327KKI2</accession>
<feature type="chain" id="PRO_5016404215" evidence="1">
    <location>
        <begin position="22"/>
        <end position="174"/>
    </location>
</feature>
<comment type="caution">
    <text evidence="2">The sequence shown here is derived from an EMBL/GenBank/DDBJ whole genome shotgun (WGS) entry which is preliminary data.</text>
</comment>
<feature type="signal peptide" evidence="1">
    <location>
        <begin position="1"/>
        <end position="21"/>
    </location>
</feature>
<reference evidence="2 3" key="1">
    <citation type="submission" date="2017-07" db="EMBL/GenBank/DDBJ databases">
        <title>Draft Genome Sequences of Select Purple Nonsulfur Bacteria.</title>
        <authorList>
            <person name="Lasarre B."/>
            <person name="Mckinlay J.B."/>
        </authorList>
    </citation>
    <scope>NUCLEOTIDE SEQUENCE [LARGE SCALE GENOMIC DNA]</scope>
    <source>
        <strain evidence="2 3">DSM 5909</strain>
    </source>
</reference>
<evidence type="ECO:0000256" key="1">
    <source>
        <dbReference type="SAM" id="SignalP"/>
    </source>
</evidence>
<dbReference type="EMBL" id="NPEX01000348">
    <property type="protein sequence ID" value="RAI38614.1"/>
    <property type="molecule type" value="Genomic_DNA"/>
</dbReference>
<dbReference type="AlphaFoldDB" id="A0A327KKI2"/>
<dbReference type="Proteomes" id="UP000249130">
    <property type="component" value="Unassembled WGS sequence"/>
</dbReference>
<name>A0A327KKI2_9BRAD</name>
<protein>
    <submittedName>
        <fullName evidence="2">Uncharacterized protein</fullName>
    </submittedName>
</protein>
<evidence type="ECO:0000313" key="2">
    <source>
        <dbReference type="EMBL" id="RAI38614.1"/>
    </source>
</evidence>
<organism evidence="2 3">
    <name type="scientific">Rhodoplanes roseus</name>
    <dbReference type="NCBI Taxonomy" id="29409"/>
    <lineage>
        <taxon>Bacteria</taxon>
        <taxon>Pseudomonadati</taxon>
        <taxon>Pseudomonadota</taxon>
        <taxon>Alphaproteobacteria</taxon>
        <taxon>Hyphomicrobiales</taxon>
        <taxon>Nitrobacteraceae</taxon>
        <taxon>Rhodoplanes</taxon>
    </lineage>
</organism>